<dbReference type="Pfam" id="PF02170">
    <property type="entry name" value="PAZ"/>
    <property type="match status" value="1"/>
</dbReference>
<accession>A0A5S6QUC1</accession>
<evidence type="ECO:0000313" key="5">
    <source>
        <dbReference type="WBParaSite" id="TMUE_3000011001.1"/>
    </source>
</evidence>
<dbReference type="Proteomes" id="UP000046395">
    <property type="component" value="Unassembled WGS sequence"/>
</dbReference>
<dbReference type="Gene3D" id="3.40.50.2300">
    <property type="match status" value="1"/>
</dbReference>
<dbReference type="Gene3D" id="2.170.260.10">
    <property type="entry name" value="paz domain"/>
    <property type="match status" value="1"/>
</dbReference>
<dbReference type="CDD" id="cd04657">
    <property type="entry name" value="Piwi_ago-like"/>
    <property type="match status" value="1"/>
</dbReference>
<feature type="domain" description="Piwi" evidence="3">
    <location>
        <begin position="539"/>
        <end position="854"/>
    </location>
</feature>
<dbReference type="SMART" id="SM00950">
    <property type="entry name" value="Piwi"/>
    <property type="match status" value="1"/>
</dbReference>
<dbReference type="SUPFAM" id="SSF101690">
    <property type="entry name" value="PAZ domain"/>
    <property type="match status" value="1"/>
</dbReference>
<dbReference type="Pfam" id="PF16486">
    <property type="entry name" value="ArgoN"/>
    <property type="match status" value="1"/>
</dbReference>
<dbReference type="InterPro" id="IPR032473">
    <property type="entry name" value="Argonaute_Mid_dom"/>
</dbReference>
<sequence length="894" mass="100238">MTSRSDDPSSSLSDLSLVELIARPNYGTEGSRIDLVSNFVELKKIVSGNIFVTQYHVDIEHEHVKLTKDDKRRVFWKFVKEMPNIFNDPYGVAYDGESIVFTKESLPIKQNETVERQVKVQLVRANRPLDVQVALKRSGQVRLIFKSRSSGGGAVSGSVPSEIEQTPIQVVDVILSQGRACTLVAKSDKFCIVGNSAYEVPAKCGANLCFGVELWRGLFLSARVCEGYRPMVNIDVSHAAFYRPQSVLQYICDVLNGDRMPPNYAVEQIRSNTTLSENELHAIGRAVKGLRVTITHRKDEAQYRVIGIAPDASRQMFALRDGREISVSDYFKETYYALRYPRLPALQVGSKKRSIFLPVEVCQVANKQRCNTGKLLGTQTTLVIRQCATDAPTRLQKCMEMMRKANLENDEFIKKFGLGIGQQMVEISGRVLQAPMLEYKRGGRTTTIQPMNGTWQMRGVQFFEGGNCPNFAAITFARPNMLGRIDEFCRNVAKACNDLGMNMGRKADTIVPVHEVTDLESAMGHLLNEYRERNLVCRLIFVALTDSKQYAEVKRVADVKFGVMTQCFMHKVLFSCTNVSCTNDVAVKHSVMTATNLALKINMKMGGINTRLLVDPMVKNCLVDKATLVLGVDVTHPPVGDTISPSIAAVVGNLDLACAVYASSIRVQPNRREAVLYLEDQYRERIKRFSDANERKPGRIMLFRDGVSEGQFRQVLREELKALRSACHSLDKGYRPGITFIVVQKRHHARFMCRDERMAVGRGRNIPPGTVVDRRITSADGFDFYLCSHAGIQGTSKPAKYQILYDDNNLNADTVQAISYYLCHLFGRCTRAVSIPAPVYFAHLACYRARQHVYSFAGSEGSFGSRPRKTEPSDVELTRSVTIHDNIRSSMYFA</sequence>
<comment type="similarity">
    <text evidence="1">Belongs to the argonaute family.</text>
</comment>
<dbReference type="SMART" id="SM01163">
    <property type="entry name" value="DUF1785"/>
    <property type="match status" value="1"/>
</dbReference>
<dbReference type="SMART" id="SM00949">
    <property type="entry name" value="PAZ"/>
    <property type="match status" value="1"/>
</dbReference>
<dbReference type="InterPro" id="IPR003165">
    <property type="entry name" value="Piwi"/>
</dbReference>
<dbReference type="GO" id="GO:0003723">
    <property type="term" value="F:RNA binding"/>
    <property type="evidence" value="ECO:0007669"/>
    <property type="project" value="InterPro"/>
</dbReference>
<dbReference type="PROSITE" id="PS50821">
    <property type="entry name" value="PAZ"/>
    <property type="match status" value="1"/>
</dbReference>
<dbReference type="InterPro" id="IPR032472">
    <property type="entry name" value="ArgoL2"/>
</dbReference>
<dbReference type="Pfam" id="PF16487">
    <property type="entry name" value="ArgoMid"/>
    <property type="match status" value="1"/>
</dbReference>
<dbReference type="InterPro" id="IPR045246">
    <property type="entry name" value="Piwi_ago-like"/>
</dbReference>
<dbReference type="Pfam" id="PF08699">
    <property type="entry name" value="ArgoL1"/>
    <property type="match status" value="1"/>
</dbReference>
<evidence type="ECO:0000259" key="3">
    <source>
        <dbReference type="PROSITE" id="PS50822"/>
    </source>
</evidence>
<dbReference type="PANTHER" id="PTHR22891">
    <property type="entry name" value="EUKARYOTIC TRANSLATION INITIATION FACTOR 2C"/>
    <property type="match status" value="1"/>
</dbReference>
<dbReference type="AlphaFoldDB" id="A0A5S6QUC1"/>
<proteinExistence type="inferred from homology"/>
<feature type="domain" description="PAZ" evidence="2">
    <location>
        <begin position="246"/>
        <end position="366"/>
    </location>
</feature>
<dbReference type="InterPro" id="IPR032474">
    <property type="entry name" value="Argonaute_N"/>
</dbReference>
<dbReference type="Pfam" id="PF16488">
    <property type="entry name" value="ArgoL2"/>
    <property type="match status" value="1"/>
</dbReference>
<evidence type="ECO:0000259" key="2">
    <source>
        <dbReference type="PROSITE" id="PS50821"/>
    </source>
</evidence>
<evidence type="ECO:0000313" key="4">
    <source>
        <dbReference type="Proteomes" id="UP000046395"/>
    </source>
</evidence>
<keyword evidence="4" id="KW-1185">Reference proteome</keyword>
<name>A0A5S6QUC1_TRIMR</name>
<dbReference type="CDD" id="cd02846">
    <property type="entry name" value="PAZ_argonaute_like"/>
    <property type="match status" value="1"/>
</dbReference>
<dbReference type="InterPro" id="IPR003100">
    <property type="entry name" value="PAZ_dom"/>
</dbReference>
<dbReference type="Gene3D" id="3.30.420.10">
    <property type="entry name" value="Ribonuclease H-like superfamily/Ribonuclease H"/>
    <property type="match status" value="1"/>
</dbReference>
<reference evidence="5" key="1">
    <citation type="submission" date="2019-12" db="UniProtKB">
        <authorList>
            <consortium name="WormBaseParasite"/>
        </authorList>
    </citation>
    <scope>IDENTIFICATION</scope>
</reference>
<dbReference type="WBParaSite" id="TMUE_3000011001.1">
    <property type="protein sequence ID" value="TMUE_3000011001.1"/>
    <property type="gene ID" value="WBGene00285007"/>
</dbReference>
<dbReference type="InterPro" id="IPR036397">
    <property type="entry name" value="RNaseH_sf"/>
</dbReference>
<dbReference type="STRING" id="70415.A0A5S6QUC1"/>
<organism evidence="4 5">
    <name type="scientific">Trichuris muris</name>
    <name type="common">Mouse whipworm</name>
    <dbReference type="NCBI Taxonomy" id="70415"/>
    <lineage>
        <taxon>Eukaryota</taxon>
        <taxon>Metazoa</taxon>
        <taxon>Ecdysozoa</taxon>
        <taxon>Nematoda</taxon>
        <taxon>Enoplea</taxon>
        <taxon>Dorylaimia</taxon>
        <taxon>Trichinellida</taxon>
        <taxon>Trichuridae</taxon>
        <taxon>Trichuris</taxon>
    </lineage>
</organism>
<dbReference type="SUPFAM" id="SSF53098">
    <property type="entry name" value="Ribonuclease H-like"/>
    <property type="match status" value="1"/>
</dbReference>
<dbReference type="PROSITE" id="PS50822">
    <property type="entry name" value="PIWI"/>
    <property type="match status" value="1"/>
</dbReference>
<evidence type="ECO:0000256" key="1">
    <source>
        <dbReference type="RuleBase" id="RU361178"/>
    </source>
</evidence>
<protein>
    <submittedName>
        <fullName evidence="5">Piwi domain-containing protein</fullName>
    </submittedName>
</protein>
<dbReference type="Pfam" id="PF02171">
    <property type="entry name" value="Piwi"/>
    <property type="match status" value="1"/>
</dbReference>
<dbReference type="InterPro" id="IPR014811">
    <property type="entry name" value="ArgoL1"/>
</dbReference>
<dbReference type="InterPro" id="IPR036085">
    <property type="entry name" value="PAZ_dom_sf"/>
</dbReference>
<dbReference type="InterPro" id="IPR012337">
    <property type="entry name" value="RNaseH-like_sf"/>
</dbReference>